<feature type="transmembrane region" description="Helical" evidence="1">
    <location>
        <begin position="250"/>
        <end position="271"/>
    </location>
</feature>
<sequence length="293" mass="33308">MGLLSDIVFCEPTVGGQIGAAIVQLLLWSFLTNYDYGVMAHVQKYVKRQPWYPIVQENMKDDDAQLIWNFPDPGFSYVQFFHTIMHHGGGGVLMSLGMLLGKPWLWRHGMLVEVAGLDLLDAALMADVKLRPPGTFPTNHCLKSKMFGPLMVFHHSVGLCVGIPVNMYFSEVYEFQLFGLMTLGFPAICFLPGLIIKTLDKEKYARLWFAEQMWVFLTFSLGSRTIFYFPAAWSCFLHVWRSPVGSNWKVILPITWALLAMSVFNIMVLGIKLDGFYKMLYGKDTLHAVKRSS</sequence>
<protein>
    <recommendedName>
        <fullName evidence="4">TLC domain-containing protein</fullName>
    </recommendedName>
</protein>
<reference evidence="2" key="1">
    <citation type="submission" date="2021-02" db="EMBL/GenBank/DDBJ databases">
        <authorList>
            <person name="Dougan E. K."/>
            <person name="Rhodes N."/>
            <person name="Thang M."/>
            <person name="Chan C."/>
        </authorList>
    </citation>
    <scope>NUCLEOTIDE SEQUENCE</scope>
</reference>
<feature type="transmembrane region" description="Helical" evidence="1">
    <location>
        <begin position="208"/>
        <end position="230"/>
    </location>
</feature>
<keyword evidence="1" id="KW-1133">Transmembrane helix</keyword>
<feature type="transmembrane region" description="Helical" evidence="1">
    <location>
        <begin position="150"/>
        <end position="169"/>
    </location>
</feature>
<dbReference type="Proteomes" id="UP000626109">
    <property type="component" value="Unassembled WGS sequence"/>
</dbReference>
<keyword evidence="1" id="KW-0812">Transmembrane</keyword>
<comment type="caution">
    <text evidence="2">The sequence shown here is derived from an EMBL/GenBank/DDBJ whole genome shotgun (WGS) entry which is preliminary data.</text>
</comment>
<evidence type="ECO:0008006" key="4">
    <source>
        <dbReference type="Google" id="ProtNLM"/>
    </source>
</evidence>
<keyword evidence="1" id="KW-0472">Membrane</keyword>
<gene>
    <name evidence="2" type="ORF">PGLA2088_LOCUS9661</name>
</gene>
<feature type="transmembrane region" description="Helical" evidence="1">
    <location>
        <begin position="175"/>
        <end position="196"/>
    </location>
</feature>
<evidence type="ECO:0000256" key="1">
    <source>
        <dbReference type="SAM" id="Phobius"/>
    </source>
</evidence>
<proteinExistence type="predicted"/>
<accession>A0A813INT0</accession>
<dbReference type="AlphaFoldDB" id="A0A813INT0"/>
<dbReference type="EMBL" id="CAJNNW010010732">
    <property type="protein sequence ID" value="CAE8652381.1"/>
    <property type="molecule type" value="Genomic_DNA"/>
</dbReference>
<name>A0A813INT0_POLGL</name>
<feature type="transmembrane region" description="Helical" evidence="1">
    <location>
        <begin position="80"/>
        <end position="100"/>
    </location>
</feature>
<evidence type="ECO:0000313" key="2">
    <source>
        <dbReference type="EMBL" id="CAE8652381.1"/>
    </source>
</evidence>
<organism evidence="2 3">
    <name type="scientific">Polarella glacialis</name>
    <name type="common">Dinoflagellate</name>
    <dbReference type="NCBI Taxonomy" id="89957"/>
    <lineage>
        <taxon>Eukaryota</taxon>
        <taxon>Sar</taxon>
        <taxon>Alveolata</taxon>
        <taxon>Dinophyceae</taxon>
        <taxon>Suessiales</taxon>
        <taxon>Suessiaceae</taxon>
        <taxon>Polarella</taxon>
    </lineage>
</organism>
<evidence type="ECO:0000313" key="3">
    <source>
        <dbReference type="Proteomes" id="UP000626109"/>
    </source>
</evidence>